<keyword evidence="3" id="KW-0285">Flavoprotein</keyword>
<dbReference type="Pfam" id="PF13450">
    <property type="entry name" value="NAD_binding_8"/>
    <property type="match status" value="1"/>
</dbReference>
<dbReference type="Proteomes" id="UP000054302">
    <property type="component" value="Unassembled WGS sequence"/>
</dbReference>
<evidence type="ECO:0000256" key="5">
    <source>
        <dbReference type="ARBA" id="ARBA00023002"/>
    </source>
</evidence>
<dbReference type="InterPro" id="IPR051209">
    <property type="entry name" value="FAD-bind_Monooxygenase_sf"/>
</dbReference>
<protein>
    <submittedName>
        <fullName evidence="7">Uncharacterized protein</fullName>
    </submittedName>
</protein>
<dbReference type="EMBL" id="KN847521">
    <property type="protein sequence ID" value="KIV95333.1"/>
    <property type="molecule type" value="Genomic_DNA"/>
</dbReference>
<organism evidence="7 8">
    <name type="scientific">Exophiala mesophila</name>
    <name type="common">Black yeast-like fungus</name>
    <dbReference type="NCBI Taxonomy" id="212818"/>
    <lineage>
        <taxon>Eukaryota</taxon>
        <taxon>Fungi</taxon>
        <taxon>Dikarya</taxon>
        <taxon>Ascomycota</taxon>
        <taxon>Pezizomycotina</taxon>
        <taxon>Eurotiomycetes</taxon>
        <taxon>Chaetothyriomycetidae</taxon>
        <taxon>Chaetothyriales</taxon>
        <taxon>Herpotrichiellaceae</taxon>
        <taxon>Exophiala</taxon>
    </lineage>
</organism>
<accession>A0A0D2A8M6</accession>
<dbReference type="InterPro" id="IPR036188">
    <property type="entry name" value="FAD/NAD-bd_sf"/>
</dbReference>
<dbReference type="InterPro" id="IPR020946">
    <property type="entry name" value="Flavin_mOase-like"/>
</dbReference>
<dbReference type="STRING" id="212818.A0A0D2A8M6"/>
<comment type="similarity">
    <text evidence="2">Belongs to the FAD-binding monooxygenase family.</text>
</comment>
<gene>
    <name evidence="7" type="ORF">PV10_03002</name>
</gene>
<dbReference type="Gene3D" id="3.50.50.60">
    <property type="entry name" value="FAD/NAD(P)-binding domain"/>
    <property type="match status" value="2"/>
</dbReference>
<evidence type="ECO:0000256" key="1">
    <source>
        <dbReference type="ARBA" id="ARBA00001974"/>
    </source>
</evidence>
<evidence type="ECO:0000256" key="3">
    <source>
        <dbReference type="ARBA" id="ARBA00022630"/>
    </source>
</evidence>
<keyword evidence="4" id="KW-0274">FAD</keyword>
<dbReference type="VEuPathDB" id="FungiDB:PV10_03002"/>
<sequence>MPSQKLSNGSSEYEIEGFYHSQVTSPIKVICIGSGVSGMCLAYKMLKGLESFELTVYEKNKDVGGTMREAVYVKAAQLCWLAPSSGRSYLALYNALRQERPNSGLRIDIQVVLVTFQHIYTLSPGSPNMTGASTTLIQPKSTIIVDPSMNATASNASPSYNTRSRKLPGVRCEDKSQWEVEVEDLSTGKVIIDTCQVLVNATGFLNKWTWPKIKGIETFNRPKLHSAAWDPSVDFQDKTIGLIGTGSSAIQIVPKLQQLAKQLKIFMRSPTWITPAIGGKTSDQFQGDDKADGNTGHEQFTFTDEQKARFKSDPEYHLQFRKKNWSGNQLDGRRLLLWK</sequence>
<dbReference type="GO" id="GO:0004499">
    <property type="term" value="F:N,N-dimethylaniline monooxygenase activity"/>
    <property type="evidence" value="ECO:0007669"/>
    <property type="project" value="InterPro"/>
</dbReference>
<dbReference type="GO" id="GO:0050660">
    <property type="term" value="F:flavin adenine dinucleotide binding"/>
    <property type="evidence" value="ECO:0007669"/>
    <property type="project" value="InterPro"/>
</dbReference>
<evidence type="ECO:0000313" key="7">
    <source>
        <dbReference type="EMBL" id="KIV95333.1"/>
    </source>
</evidence>
<dbReference type="OrthoDB" id="74360at2759"/>
<comment type="cofactor">
    <cofactor evidence="1">
        <name>FAD</name>
        <dbReference type="ChEBI" id="CHEBI:57692"/>
    </cofactor>
</comment>
<dbReference type="GeneID" id="27320847"/>
<name>A0A0D2A8M6_EXOME</name>
<reference evidence="7 8" key="1">
    <citation type="submission" date="2015-01" db="EMBL/GenBank/DDBJ databases">
        <title>The Genome Sequence of Exophiala mesophila CBS40295.</title>
        <authorList>
            <consortium name="The Broad Institute Genomics Platform"/>
            <person name="Cuomo C."/>
            <person name="de Hoog S."/>
            <person name="Gorbushina A."/>
            <person name="Stielow B."/>
            <person name="Teixiera M."/>
            <person name="Abouelleil A."/>
            <person name="Chapman S.B."/>
            <person name="Priest M."/>
            <person name="Young S.K."/>
            <person name="Wortman J."/>
            <person name="Nusbaum C."/>
            <person name="Birren B."/>
        </authorList>
    </citation>
    <scope>NUCLEOTIDE SEQUENCE [LARGE SCALE GENOMIC DNA]</scope>
    <source>
        <strain evidence="7 8">CBS 40295</strain>
    </source>
</reference>
<dbReference type="Pfam" id="PF00743">
    <property type="entry name" value="FMO-like"/>
    <property type="match status" value="1"/>
</dbReference>
<proteinExistence type="inferred from homology"/>
<dbReference type="RefSeq" id="XP_016226907.1">
    <property type="nucleotide sequence ID" value="XM_016367389.1"/>
</dbReference>
<evidence type="ECO:0000256" key="2">
    <source>
        <dbReference type="ARBA" id="ARBA00010139"/>
    </source>
</evidence>
<evidence type="ECO:0000313" key="8">
    <source>
        <dbReference type="Proteomes" id="UP000054302"/>
    </source>
</evidence>
<evidence type="ECO:0000256" key="4">
    <source>
        <dbReference type="ARBA" id="ARBA00022827"/>
    </source>
</evidence>
<dbReference type="AlphaFoldDB" id="A0A0D2A8M6"/>
<dbReference type="SUPFAM" id="SSF51905">
    <property type="entry name" value="FAD/NAD(P)-binding domain"/>
    <property type="match status" value="1"/>
</dbReference>
<feature type="region of interest" description="Disordered" evidence="6">
    <location>
        <begin position="277"/>
        <end position="300"/>
    </location>
</feature>
<keyword evidence="5" id="KW-0560">Oxidoreductase</keyword>
<evidence type="ECO:0000256" key="6">
    <source>
        <dbReference type="SAM" id="MobiDB-lite"/>
    </source>
</evidence>
<dbReference type="PANTHER" id="PTHR42877">
    <property type="entry name" value="L-ORNITHINE N(5)-MONOOXYGENASE-RELATED"/>
    <property type="match status" value="1"/>
</dbReference>
<dbReference type="HOGENOM" id="CLU_818989_0_0_1"/>
<keyword evidence="8" id="KW-1185">Reference proteome</keyword>
<dbReference type="GO" id="GO:0050661">
    <property type="term" value="F:NADP binding"/>
    <property type="evidence" value="ECO:0007669"/>
    <property type="project" value="InterPro"/>
</dbReference>
<dbReference type="PANTHER" id="PTHR42877:SF8">
    <property type="entry name" value="MONOOXYGENASE"/>
    <property type="match status" value="1"/>
</dbReference>